<feature type="transmembrane region" description="Helical" evidence="1">
    <location>
        <begin position="137"/>
        <end position="156"/>
    </location>
</feature>
<evidence type="ECO:0000313" key="2">
    <source>
        <dbReference type="EMBL" id="MFD1431627.1"/>
    </source>
</evidence>
<feature type="transmembrane region" description="Helical" evidence="1">
    <location>
        <begin position="105"/>
        <end position="131"/>
    </location>
</feature>
<keyword evidence="1" id="KW-1133">Transmembrane helix</keyword>
<comment type="caution">
    <text evidence="2">The sequence shown here is derived from an EMBL/GenBank/DDBJ whole genome shotgun (WGS) entry which is preliminary data.</text>
</comment>
<feature type="transmembrane region" description="Helical" evidence="1">
    <location>
        <begin position="59"/>
        <end position="84"/>
    </location>
</feature>
<protein>
    <submittedName>
        <fullName evidence="2">Uncharacterized protein</fullName>
    </submittedName>
</protein>
<gene>
    <name evidence="2" type="ORF">ACFQ47_02860</name>
</gene>
<evidence type="ECO:0000313" key="3">
    <source>
        <dbReference type="Proteomes" id="UP001597192"/>
    </source>
</evidence>
<keyword evidence="1" id="KW-0812">Transmembrane</keyword>
<accession>A0ABW4CMQ6</accession>
<dbReference type="Proteomes" id="UP001597192">
    <property type="component" value="Unassembled WGS sequence"/>
</dbReference>
<proteinExistence type="predicted"/>
<evidence type="ECO:0000256" key="1">
    <source>
        <dbReference type="SAM" id="Phobius"/>
    </source>
</evidence>
<keyword evidence="3" id="KW-1185">Reference proteome</keyword>
<feature type="transmembrane region" description="Helical" evidence="1">
    <location>
        <begin position="201"/>
        <end position="222"/>
    </location>
</feature>
<dbReference type="RefSeq" id="WP_125696821.1">
    <property type="nucleotide sequence ID" value="NZ_JBHTOG010000012.1"/>
</dbReference>
<organism evidence="2 3">
    <name type="scientific">Lacticaseibacillus yichunensis</name>
    <dbReference type="NCBI Taxonomy" id="2486015"/>
    <lineage>
        <taxon>Bacteria</taxon>
        <taxon>Bacillati</taxon>
        <taxon>Bacillota</taxon>
        <taxon>Bacilli</taxon>
        <taxon>Lactobacillales</taxon>
        <taxon>Lactobacillaceae</taxon>
        <taxon>Lacticaseibacillus</taxon>
    </lineage>
</organism>
<sequence>MWRLIKHQTRFFWAVNWRRFTFFIGLAGLVIGGATWQSYQHPHFELAKILLGGNAPDSSPAHIVFPVTWVVLLQLPVLALGDAIPGLWRRRGIQIWGHGFSRRQFALVDLMLIAEWAGAYWLLLAGGLLLGRTPVDGWYLATLFGVMWLILLIETWLSWGNRFAGLLAILSWQVITVYTAWPNLLADAMLTRWQGGPAPLVIALGTLIILCGAYTLGFWQLIGKWSDRK</sequence>
<reference evidence="3" key="1">
    <citation type="journal article" date="2019" name="Int. J. Syst. Evol. Microbiol.">
        <title>The Global Catalogue of Microorganisms (GCM) 10K type strain sequencing project: providing services to taxonomists for standard genome sequencing and annotation.</title>
        <authorList>
            <consortium name="The Broad Institute Genomics Platform"/>
            <consortium name="The Broad Institute Genome Sequencing Center for Infectious Disease"/>
            <person name="Wu L."/>
            <person name="Ma J."/>
        </authorList>
    </citation>
    <scope>NUCLEOTIDE SEQUENCE [LARGE SCALE GENOMIC DNA]</scope>
    <source>
        <strain evidence="3">CCM 8947</strain>
    </source>
</reference>
<keyword evidence="1" id="KW-0472">Membrane</keyword>
<dbReference type="EMBL" id="JBHTOG010000012">
    <property type="protein sequence ID" value="MFD1431627.1"/>
    <property type="molecule type" value="Genomic_DNA"/>
</dbReference>
<feature type="transmembrane region" description="Helical" evidence="1">
    <location>
        <begin position="20"/>
        <end position="39"/>
    </location>
</feature>
<name>A0ABW4CMQ6_9LACO</name>
<feature type="transmembrane region" description="Helical" evidence="1">
    <location>
        <begin position="163"/>
        <end position="181"/>
    </location>
</feature>